<proteinExistence type="predicted"/>
<dbReference type="PANTHER" id="PTHR48079">
    <property type="entry name" value="PROTEIN YEEZ"/>
    <property type="match status" value="1"/>
</dbReference>
<reference evidence="2 3" key="1">
    <citation type="submission" date="2019-05" db="EMBL/GenBank/DDBJ databases">
        <title>We sequenced the genome of Paenibacillus hemerocallicola KCTC 33185 for further insight into its adaptation and study the phylogeny of Paenibacillus.</title>
        <authorList>
            <person name="Narsing Rao M.P."/>
        </authorList>
    </citation>
    <scope>NUCLEOTIDE SEQUENCE [LARGE SCALE GENOMIC DNA]</scope>
    <source>
        <strain evidence="2 3">KCTC 33185</strain>
    </source>
</reference>
<dbReference type="PANTHER" id="PTHR48079:SF6">
    <property type="entry name" value="NAD(P)-BINDING DOMAIN-CONTAINING PROTEIN-RELATED"/>
    <property type="match status" value="1"/>
</dbReference>
<sequence>MKRAIVLGAAGGMGRELVKELLGRGMETVAFGRSRDKLEKLADYCGNDRLLKVAIGDAMSLNDISEAAEGADVLYHSMGIPYPEWSDKLLPLAASVMRGAKAAGAKTVIIDNIYPYGKVEASPATEQHPKHPHTRKGRLRLEMERVIMDAHRAGAPALIVRLPDFYGAGVPNSILHVTLDALAKRKSAMFVGRLDVPCEYVYLPDAAKAVVEVSARDDAYGDTWHIPGAGTITGAEVVRIAQEEAGHGKPVRSIGRKTFAMLGLFNPFMREVKEMLYLTEEPFVLSGAKYLERIGPLPATPYEQGIRETVRAHMADSGY</sequence>
<dbReference type="OrthoDB" id="112777at2"/>
<dbReference type="InterPro" id="IPR001509">
    <property type="entry name" value="Epimerase_deHydtase"/>
</dbReference>
<evidence type="ECO:0000313" key="3">
    <source>
        <dbReference type="Proteomes" id="UP000307943"/>
    </source>
</evidence>
<dbReference type="Pfam" id="PF01370">
    <property type="entry name" value="Epimerase"/>
    <property type="match status" value="1"/>
</dbReference>
<feature type="domain" description="NAD-dependent epimerase/dehydratase" evidence="1">
    <location>
        <begin position="5"/>
        <end position="218"/>
    </location>
</feature>
<evidence type="ECO:0000313" key="2">
    <source>
        <dbReference type="EMBL" id="TNJ62725.1"/>
    </source>
</evidence>
<dbReference type="RefSeq" id="WP_139605795.1">
    <property type="nucleotide sequence ID" value="NZ_VDCQ01000054.1"/>
</dbReference>
<dbReference type="EMBL" id="VDCQ01000054">
    <property type="protein sequence ID" value="TNJ62725.1"/>
    <property type="molecule type" value="Genomic_DNA"/>
</dbReference>
<dbReference type="Proteomes" id="UP000307943">
    <property type="component" value="Unassembled WGS sequence"/>
</dbReference>
<protein>
    <submittedName>
        <fullName evidence="2">SDR family NAD(P)-dependent oxidoreductase</fullName>
    </submittedName>
</protein>
<dbReference type="Gene3D" id="3.40.50.720">
    <property type="entry name" value="NAD(P)-binding Rossmann-like Domain"/>
    <property type="match status" value="1"/>
</dbReference>
<gene>
    <name evidence="2" type="ORF">FE784_29220</name>
</gene>
<keyword evidence="3" id="KW-1185">Reference proteome</keyword>
<evidence type="ECO:0000259" key="1">
    <source>
        <dbReference type="Pfam" id="PF01370"/>
    </source>
</evidence>
<name>A0A5C4T1N4_9BACL</name>
<organism evidence="2 3">
    <name type="scientific">Paenibacillus hemerocallicola</name>
    <dbReference type="NCBI Taxonomy" id="1172614"/>
    <lineage>
        <taxon>Bacteria</taxon>
        <taxon>Bacillati</taxon>
        <taxon>Bacillota</taxon>
        <taxon>Bacilli</taxon>
        <taxon>Bacillales</taxon>
        <taxon>Paenibacillaceae</taxon>
        <taxon>Paenibacillus</taxon>
    </lineage>
</organism>
<comment type="caution">
    <text evidence="2">The sequence shown here is derived from an EMBL/GenBank/DDBJ whole genome shotgun (WGS) entry which is preliminary data.</text>
</comment>
<accession>A0A5C4T1N4</accession>
<dbReference type="InterPro" id="IPR051783">
    <property type="entry name" value="NAD(P)-dependent_oxidoreduct"/>
</dbReference>
<dbReference type="GO" id="GO:0004029">
    <property type="term" value="F:aldehyde dehydrogenase (NAD+) activity"/>
    <property type="evidence" value="ECO:0007669"/>
    <property type="project" value="TreeGrafter"/>
</dbReference>
<dbReference type="GO" id="GO:0005737">
    <property type="term" value="C:cytoplasm"/>
    <property type="evidence" value="ECO:0007669"/>
    <property type="project" value="TreeGrafter"/>
</dbReference>
<dbReference type="SUPFAM" id="SSF51735">
    <property type="entry name" value="NAD(P)-binding Rossmann-fold domains"/>
    <property type="match status" value="1"/>
</dbReference>
<dbReference type="InterPro" id="IPR036291">
    <property type="entry name" value="NAD(P)-bd_dom_sf"/>
</dbReference>
<dbReference type="AlphaFoldDB" id="A0A5C4T1N4"/>